<dbReference type="EMBL" id="MAPZ01000009">
    <property type="protein sequence ID" value="OBY12206.1"/>
    <property type="molecule type" value="Genomic_DNA"/>
</dbReference>
<protein>
    <recommendedName>
        <fullName evidence="7">Flagellar assembly protein FliH/Type III secretion system HrpE domain-containing protein</fullName>
    </recommendedName>
</protein>
<proteinExistence type="inferred from homology"/>
<comment type="similarity">
    <text evidence="2">Belongs to the FliH family.</text>
</comment>
<sequence>MQLSYNLIRKNQALSSNSKVISTEYVKGLDIEDDKEDIVCKQSGKTIEEIENILSNYESIGNSIVLEAKRKKDEIMYKALEESQAMEREAYEKGYAQGKENGYEDGKKEAIENILPQAERQAAETIKKADEILEGAKEDYIRYLESKKAEIIRLSIAIAEKVIRQKVTDEDGISEILEEGIRLSKGEENLVIKCNPKYVSSIKEHIPVWKANYSISGEIFVLPNEGVSLGNAIIEKASGKVEVGIDVSLKAIEEALSS</sequence>
<comment type="function">
    <text evidence="1">Needed for flagellar regrowth and assembly.</text>
</comment>
<dbReference type="eggNOG" id="COG1317">
    <property type="taxonomic scope" value="Bacteria"/>
</dbReference>
<evidence type="ECO:0000256" key="1">
    <source>
        <dbReference type="ARBA" id="ARBA00003041"/>
    </source>
</evidence>
<keyword evidence="3" id="KW-0813">Transport</keyword>
<evidence type="ECO:0000256" key="2">
    <source>
        <dbReference type="ARBA" id="ARBA00006602"/>
    </source>
</evidence>
<organism evidence="8 9">
    <name type="scientific">Clostridium paraputrificum</name>
    <dbReference type="NCBI Taxonomy" id="29363"/>
    <lineage>
        <taxon>Bacteria</taxon>
        <taxon>Bacillati</taxon>
        <taxon>Bacillota</taxon>
        <taxon>Clostridia</taxon>
        <taxon>Eubacteriales</taxon>
        <taxon>Clostridiaceae</taxon>
        <taxon>Clostridium</taxon>
    </lineage>
</organism>
<dbReference type="OrthoDB" id="2375163at2"/>
<keyword evidence="9" id="KW-1185">Reference proteome</keyword>
<evidence type="ECO:0000259" key="7">
    <source>
        <dbReference type="Pfam" id="PF02108"/>
    </source>
</evidence>
<dbReference type="PANTHER" id="PTHR34982:SF1">
    <property type="entry name" value="FLAGELLAR ASSEMBLY PROTEIN FLIH"/>
    <property type="match status" value="1"/>
</dbReference>
<evidence type="ECO:0000256" key="4">
    <source>
        <dbReference type="ARBA" id="ARBA00022795"/>
    </source>
</evidence>
<evidence type="ECO:0000313" key="8">
    <source>
        <dbReference type="EMBL" id="OBY12206.1"/>
    </source>
</evidence>
<dbReference type="RefSeq" id="WP_055183640.1">
    <property type="nucleotide sequence ID" value="NZ_CABHIH010000001.1"/>
</dbReference>
<dbReference type="InterPro" id="IPR018035">
    <property type="entry name" value="Flagellar_FliH/T3SS_HrpE"/>
</dbReference>
<evidence type="ECO:0000313" key="9">
    <source>
        <dbReference type="Proteomes" id="UP000092714"/>
    </source>
</evidence>
<dbReference type="AlphaFoldDB" id="A0A174ACR4"/>
<dbReference type="InterPro" id="IPR051472">
    <property type="entry name" value="T3SS_Stator/FliH"/>
</dbReference>
<dbReference type="GO" id="GO:0044781">
    <property type="term" value="P:bacterial-type flagellum organization"/>
    <property type="evidence" value="ECO:0007669"/>
    <property type="project" value="UniProtKB-KW"/>
</dbReference>
<dbReference type="Pfam" id="PF02108">
    <property type="entry name" value="FliH"/>
    <property type="match status" value="1"/>
</dbReference>
<accession>A0A174ACR4</accession>
<dbReference type="PANTHER" id="PTHR34982">
    <property type="entry name" value="YOP PROTEINS TRANSLOCATION PROTEIN L"/>
    <property type="match status" value="1"/>
</dbReference>
<dbReference type="Proteomes" id="UP000092714">
    <property type="component" value="Unassembled WGS sequence"/>
</dbReference>
<evidence type="ECO:0000256" key="5">
    <source>
        <dbReference type="ARBA" id="ARBA00022927"/>
    </source>
</evidence>
<evidence type="ECO:0000256" key="3">
    <source>
        <dbReference type="ARBA" id="ARBA00022448"/>
    </source>
</evidence>
<feature type="domain" description="Flagellar assembly protein FliH/Type III secretion system HrpE" evidence="7">
    <location>
        <begin position="126"/>
        <end position="246"/>
    </location>
</feature>
<dbReference type="GO" id="GO:0005829">
    <property type="term" value="C:cytosol"/>
    <property type="evidence" value="ECO:0007669"/>
    <property type="project" value="TreeGrafter"/>
</dbReference>
<evidence type="ECO:0000256" key="6">
    <source>
        <dbReference type="ARBA" id="ARBA00023225"/>
    </source>
</evidence>
<comment type="caution">
    <text evidence="8">The sequence shown here is derived from an EMBL/GenBank/DDBJ whole genome shotgun (WGS) entry which is preliminary data.</text>
</comment>
<keyword evidence="4" id="KW-1005">Bacterial flagellum biogenesis</keyword>
<reference evidence="8 9" key="1">
    <citation type="submission" date="2016-06" db="EMBL/GenBank/DDBJ databases">
        <authorList>
            <person name="Kjaerup R.B."/>
            <person name="Dalgaard T.S."/>
            <person name="Juul-Madsen H.R."/>
        </authorList>
    </citation>
    <scope>NUCLEOTIDE SEQUENCE [LARGE SCALE GENOMIC DNA]</scope>
    <source>
        <strain evidence="8 9">373-A1</strain>
    </source>
</reference>
<keyword evidence="6" id="KW-1006">Bacterial flagellum protein export</keyword>
<gene>
    <name evidence="8" type="ORF">CP373A1_01025</name>
</gene>
<dbReference type="GO" id="GO:0015031">
    <property type="term" value="P:protein transport"/>
    <property type="evidence" value="ECO:0007669"/>
    <property type="project" value="UniProtKB-KW"/>
</dbReference>
<name>A0A174ACR4_9CLOT</name>
<keyword evidence="5" id="KW-0653">Protein transport</keyword>